<dbReference type="InterPro" id="IPR016032">
    <property type="entry name" value="Sig_transdc_resp-reg_C-effctor"/>
</dbReference>
<dbReference type="EMBL" id="JAMKFE010000001">
    <property type="protein sequence ID" value="MCM5678268.1"/>
    <property type="molecule type" value="Genomic_DNA"/>
</dbReference>
<protein>
    <submittedName>
        <fullName evidence="7">Response regulator</fullName>
    </submittedName>
</protein>
<dbReference type="Gene3D" id="1.10.10.10">
    <property type="entry name" value="Winged helix-like DNA-binding domain superfamily/Winged helix DNA-binding domain"/>
    <property type="match status" value="1"/>
</dbReference>
<evidence type="ECO:0000256" key="2">
    <source>
        <dbReference type="ARBA" id="ARBA00023125"/>
    </source>
</evidence>
<dbReference type="PRINTS" id="PR00038">
    <property type="entry name" value="HTHLUXR"/>
</dbReference>
<evidence type="ECO:0000313" key="7">
    <source>
        <dbReference type="EMBL" id="MCM5678268.1"/>
    </source>
</evidence>
<keyword evidence="8" id="KW-1185">Reference proteome</keyword>
<dbReference type="RefSeq" id="WP_251776408.1">
    <property type="nucleotide sequence ID" value="NZ_JAMKFE010000001.1"/>
</dbReference>
<accession>A0ABT0YHV0</accession>
<dbReference type="Gene3D" id="3.40.50.2300">
    <property type="match status" value="1"/>
</dbReference>
<dbReference type="InterPro" id="IPR001789">
    <property type="entry name" value="Sig_transdc_resp-reg_receiver"/>
</dbReference>
<dbReference type="Pfam" id="PF00196">
    <property type="entry name" value="GerE"/>
    <property type="match status" value="1"/>
</dbReference>
<dbReference type="PANTHER" id="PTHR44688">
    <property type="entry name" value="DNA-BINDING TRANSCRIPTIONAL ACTIVATOR DEVR_DOSR"/>
    <property type="match status" value="1"/>
</dbReference>
<name>A0ABT0YHV0_9BURK</name>
<sequence>MSQRTVFIVDDHREFRESARWWLSGAGFEVQGFDSPHEALEHLSRWNASDPACLLLDVRMPGMSGLELHDALLQRCVALPVIYMTGHGDVPLAVEAMQRGAVTFLEKPFANAALEEALERAFRSPPRVTAVTVGDEEAPEPAAAPEHHWMPAADDEAAREYVRRHDKLTPREREVLQWVVEGKLNKTIADLLGISIKTVELHRSRVMAKLQARSITQLMRMVVSRRVS</sequence>
<comment type="caution">
    <text evidence="7">The sequence shown here is derived from an EMBL/GenBank/DDBJ whole genome shotgun (WGS) entry which is preliminary data.</text>
</comment>
<dbReference type="SMART" id="SM00421">
    <property type="entry name" value="HTH_LUXR"/>
    <property type="match status" value="1"/>
</dbReference>
<keyword evidence="1" id="KW-0805">Transcription regulation</keyword>
<dbReference type="InterPro" id="IPR000792">
    <property type="entry name" value="Tscrpt_reg_LuxR_C"/>
</dbReference>
<evidence type="ECO:0000259" key="6">
    <source>
        <dbReference type="PROSITE" id="PS50110"/>
    </source>
</evidence>
<dbReference type="CDD" id="cd17537">
    <property type="entry name" value="REC_FixJ"/>
    <property type="match status" value="1"/>
</dbReference>
<dbReference type="InterPro" id="IPR036388">
    <property type="entry name" value="WH-like_DNA-bd_sf"/>
</dbReference>
<dbReference type="CDD" id="cd06170">
    <property type="entry name" value="LuxR_C_like"/>
    <property type="match status" value="1"/>
</dbReference>
<keyword evidence="2" id="KW-0238">DNA-binding</keyword>
<dbReference type="SMART" id="SM00448">
    <property type="entry name" value="REC"/>
    <property type="match status" value="1"/>
</dbReference>
<gene>
    <name evidence="7" type="ORF">M8A51_01855</name>
</gene>
<dbReference type="Proteomes" id="UP001165541">
    <property type="component" value="Unassembled WGS sequence"/>
</dbReference>
<reference evidence="7" key="1">
    <citation type="submission" date="2022-05" db="EMBL/GenBank/DDBJ databases">
        <title>Schlegelella sp. nov., isolated from mangrove soil.</title>
        <authorList>
            <person name="Liu Y."/>
            <person name="Ge X."/>
            <person name="Liu W."/>
        </authorList>
    </citation>
    <scope>NUCLEOTIDE SEQUENCE</scope>
    <source>
        <strain evidence="7">S2-27</strain>
    </source>
</reference>
<evidence type="ECO:0000256" key="4">
    <source>
        <dbReference type="PROSITE-ProRule" id="PRU00169"/>
    </source>
</evidence>
<proteinExistence type="predicted"/>
<feature type="domain" description="Response regulatory" evidence="6">
    <location>
        <begin position="5"/>
        <end position="122"/>
    </location>
</feature>
<organism evidence="7 8">
    <name type="scientific">Caldimonas mangrovi</name>
    <dbReference type="NCBI Taxonomy" id="2944811"/>
    <lineage>
        <taxon>Bacteria</taxon>
        <taxon>Pseudomonadati</taxon>
        <taxon>Pseudomonadota</taxon>
        <taxon>Betaproteobacteria</taxon>
        <taxon>Burkholderiales</taxon>
        <taxon>Sphaerotilaceae</taxon>
        <taxon>Caldimonas</taxon>
    </lineage>
</organism>
<dbReference type="PROSITE" id="PS50043">
    <property type="entry name" value="HTH_LUXR_2"/>
    <property type="match status" value="1"/>
</dbReference>
<dbReference type="Pfam" id="PF00072">
    <property type="entry name" value="Response_reg"/>
    <property type="match status" value="1"/>
</dbReference>
<keyword evidence="3" id="KW-0804">Transcription</keyword>
<keyword evidence="4" id="KW-0597">Phosphoprotein</keyword>
<feature type="modified residue" description="4-aspartylphosphate" evidence="4">
    <location>
        <position position="57"/>
    </location>
</feature>
<evidence type="ECO:0000259" key="5">
    <source>
        <dbReference type="PROSITE" id="PS50043"/>
    </source>
</evidence>
<evidence type="ECO:0000256" key="3">
    <source>
        <dbReference type="ARBA" id="ARBA00023163"/>
    </source>
</evidence>
<evidence type="ECO:0000313" key="8">
    <source>
        <dbReference type="Proteomes" id="UP001165541"/>
    </source>
</evidence>
<dbReference type="SUPFAM" id="SSF46894">
    <property type="entry name" value="C-terminal effector domain of the bipartite response regulators"/>
    <property type="match status" value="1"/>
</dbReference>
<dbReference type="PROSITE" id="PS00622">
    <property type="entry name" value="HTH_LUXR_1"/>
    <property type="match status" value="1"/>
</dbReference>
<dbReference type="InterPro" id="IPR011006">
    <property type="entry name" value="CheY-like_superfamily"/>
</dbReference>
<dbReference type="SUPFAM" id="SSF52172">
    <property type="entry name" value="CheY-like"/>
    <property type="match status" value="1"/>
</dbReference>
<dbReference type="PANTHER" id="PTHR44688:SF16">
    <property type="entry name" value="DNA-BINDING TRANSCRIPTIONAL ACTIVATOR DEVR_DOSR"/>
    <property type="match status" value="1"/>
</dbReference>
<dbReference type="PROSITE" id="PS50110">
    <property type="entry name" value="RESPONSE_REGULATORY"/>
    <property type="match status" value="1"/>
</dbReference>
<feature type="domain" description="HTH luxR-type" evidence="5">
    <location>
        <begin position="161"/>
        <end position="226"/>
    </location>
</feature>
<evidence type="ECO:0000256" key="1">
    <source>
        <dbReference type="ARBA" id="ARBA00023015"/>
    </source>
</evidence>